<keyword evidence="2" id="KW-1185">Reference proteome</keyword>
<comment type="caution">
    <text evidence="1">The sequence shown here is derived from an EMBL/GenBank/DDBJ whole genome shotgun (WGS) entry which is preliminary data.</text>
</comment>
<name>A0A9P8CRC1_9HYPO</name>
<sequence>MSDEQSDTDRWVEGGGCAPGRQWLAAPYLGAWAHAAIGKCSDGRQASAHDRDSTQTQRSCTTFCMRPGAINARRSMPHTLDAAHVLMLLCAIIVRTHRSFGHPNDTGTAIIHAAARSCFPCFAMQVSPTRLDNLAGKPGESGDPQLRLFLRLRAAGVKLLKHGLDFLVCGVMMSSTENDVEVLFFSLRASATVVYMYLAPSRRMLFNDLLSR</sequence>
<dbReference type="Proteomes" id="UP000887229">
    <property type="component" value="Unassembled WGS sequence"/>
</dbReference>
<evidence type="ECO:0000313" key="1">
    <source>
        <dbReference type="EMBL" id="KAG9256182.1"/>
    </source>
</evidence>
<reference evidence="1" key="1">
    <citation type="journal article" date="2021" name="IMA Fungus">
        <title>Genomic characterization of three marine fungi, including Emericellopsis atlantica sp. nov. with signatures of a generalist lifestyle and marine biomass degradation.</title>
        <authorList>
            <person name="Hagestad O.C."/>
            <person name="Hou L."/>
            <person name="Andersen J.H."/>
            <person name="Hansen E.H."/>
            <person name="Altermark B."/>
            <person name="Li C."/>
            <person name="Kuhnert E."/>
            <person name="Cox R.J."/>
            <person name="Crous P.W."/>
            <person name="Spatafora J.W."/>
            <person name="Lail K."/>
            <person name="Amirebrahimi M."/>
            <person name="Lipzen A."/>
            <person name="Pangilinan J."/>
            <person name="Andreopoulos W."/>
            <person name="Hayes R.D."/>
            <person name="Ng V."/>
            <person name="Grigoriev I.V."/>
            <person name="Jackson S.A."/>
            <person name="Sutton T.D.S."/>
            <person name="Dobson A.D.W."/>
            <person name="Rama T."/>
        </authorList>
    </citation>
    <scope>NUCLEOTIDE SEQUENCE</scope>
    <source>
        <strain evidence="1">TS7</strain>
    </source>
</reference>
<dbReference type="GeneID" id="70291157"/>
<evidence type="ECO:0000313" key="2">
    <source>
        <dbReference type="Proteomes" id="UP000887229"/>
    </source>
</evidence>
<dbReference type="EMBL" id="MU251248">
    <property type="protein sequence ID" value="KAG9256182.1"/>
    <property type="molecule type" value="Genomic_DNA"/>
</dbReference>
<gene>
    <name evidence="1" type="ORF">F5Z01DRAFT_497007</name>
</gene>
<dbReference type="AlphaFoldDB" id="A0A9P8CRC1"/>
<proteinExistence type="predicted"/>
<protein>
    <submittedName>
        <fullName evidence="1">Uncharacterized protein</fullName>
    </submittedName>
</protein>
<accession>A0A9P8CRC1</accession>
<dbReference type="RefSeq" id="XP_046120106.1">
    <property type="nucleotide sequence ID" value="XM_046260254.1"/>
</dbReference>
<organism evidence="1 2">
    <name type="scientific">Emericellopsis atlantica</name>
    <dbReference type="NCBI Taxonomy" id="2614577"/>
    <lineage>
        <taxon>Eukaryota</taxon>
        <taxon>Fungi</taxon>
        <taxon>Dikarya</taxon>
        <taxon>Ascomycota</taxon>
        <taxon>Pezizomycotina</taxon>
        <taxon>Sordariomycetes</taxon>
        <taxon>Hypocreomycetidae</taxon>
        <taxon>Hypocreales</taxon>
        <taxon>Bionectriaceae</taxon>
        <taxon>Emericellopsis</taxon>
    </lineage>
</organism>